<dbReference type="RefSeq" id="WP_344030789.1">
    <property type="nucleotide sequence ID" value="NZ_BAAAOB010000001.1"/>
</dbReference>
<keyword evidence="3" id="KW-0560">Oxidoreductase</keyword>
<dbReference type="SUPFAM" id="SSF51430">
    <property type="entry name" value="NAD(P)-linked oxidoreductase"/>
    <property type="match status" value="1"/>
</dbReference>
<gene>
    <name evidence="5" type="ORF">GCM10009768_13120</name>
</gene>
<sequence length="278" mass="30717">MTALQIPEIKLNDGNLIPQLGLGVFKVDPGETERIVTDALEVGYRHIDTARIYDNEAETGRALAASGIPRDELFITTKLWNSDQENPVAAFEQSLERLGLDAVDLYLVHWPVPAAGTAVGAWRGLIEIIGSGRARSIGVSNFEIEHLRELLDETGVVPAVNQIELHPLHQRRELREFCAAHGIAIEAWGPLAQGKSDLFERDAITAAAAAHGKSPAQIVLRWHVQHGTIVFPKTTRRERMVENAAIFDFVLSDDEMAAIDALDEQHNFGPDPRTFDVR</sequence>
<dbReference type="EMBL" id="BAAAOB010000001">
    <property type="protein sequence ID" value="GAA1785593.1"/>
    <property type="molecule type" value="Genomic_DNA"/>
</dbReference>
<comment type="similarity">
    <text evidence="1">Belongs to the aldo/keto reductase family.</text>
</comment>
<dbReference type="Proteomes" id="UP001500851">
    <property type="component" value="Unassembled WGS sequence"/>
</dbReference>
<reference evidence="5 6" key="1">
    <citation type="journal article" date="2019" name="Int. J. Syst. Evol. Microbiol.">
        <title>The Global Catalogue of Microorganisms (GCM) 10K type strain sequencing project: providing services to taxonomists for standard genome sequencing and annotation.</title>
        <authorList>
            <consortium name="The Broad Institute Genomics Platform"/>
            <consortium name="The Broad Institute Genome Sequencing Center for Infectious Disease"/>
            <person name="Wu L."/>
            <person name="Ma J."/>
        </authorList>
    </citation>
    <scope>NUCLEOTIDE SEQUENCE [LARGE SCALE GENOMIC DNA]</scope>
    <source>
        <strain evidence="5 6">JCM 14736</strain>
    </source>
</reference>
<protein>
    <submittedName>
        <fullName evidence="5">Aldo/keto reductase</fullName>
    </submittedName>
</protein>
<evidence type="ECO:0000313" key="6">
    <source>
        <dbReference type="Proteomes" id="UP001500851"/>
    </source>
</evidence>
<dbReference type="PANTHER" id="PTHR43827">
    <property type="entry name" value="2,5-DIKETO-D-GLUCONIC ACID REDUCTASE"/>
    <property type="match status" value="1"/>
</dbReference>
<evidence type="ECO:0000256" key="1">
    <source>
        <dbReference type="ARBA" id="ARBA00007905"/>
    </source>
</evidence>
<dbReference type="PROSITE" id="PS00062">
    <property type="entry name" value="ALDOKETO_REDUCTASE_2"/>
    <property type="match status" value="1"/>
</dbReference>
<dbReference type="InterPro" id="IPR023210">
    <property type="entry name" value="NADP_OxRdtase_dom"/>
</dbReference>
<evidence type="ECO:0000259" key="4">
    <source>
        <dbReference type="Pfam" id="PF00248"/>
    </source>
</evidence>
<dbReference type="InterPro" id="IPR020471">
    <property type="entry name" value="AKR"/>
</dbReference>
<evidence type="ECO:0000256" key="3">
    <source>
        <dbReference type="ARBA" id="ARBA00023002"/>
    </source>
</evidence>
<keyword evidence="2" id="KW-0521">NADP</keyword>
<organism evidence="5 6">
    <name type="scientific">Leucobacter iarius</name>
    <dbReference type="NCBI Taxonomy" id="333963"/>
    <lineage>
        <taxon>Bacteria</taxon>
        <taxon>Bacillati</taxon>
        <taxon>Actinomycetota</taxon>
        <taxon>Actinomycetes</taxon>
        <taxon>Micrococcales</taxon>
        <taxon>Microbacteriaceae</taxon>
        <taxon>Leucobacter</taxon>
    </lineage>
</organism>
<keyword evidence="6" id="KW-1185">Reference proteome</keyword>
<dbReference type="PANTHER" id="PTHR43827:SF3">
    <property type="entry name" value="NADP-DEPENDENT OXIDOREDUCTASE DOMAIN-CONTAINING PROTEIN"/>
    <property type="match status" value="1"/>
</dbReference>
<dbReference type="PIRSF" id="PIRSF000097">
    <property type="entry name" value="AKR"/>
    <property type="match status" value="1"/>
</dbReference>
<feature type="domain" description="NADP-dependent oxidoreductase" evidence="4">
    <location>
        <begin position="26"/>
        <end position="264"/>
    </location>
</feature>
<dbReference type="Gene3D" id="3.20.20.100">
    <property type="entry name" value="NADP-dependent oxidoreductase domain"/>
    <property type="match status" value="1"/>
</dbReference>
<comment type="caution">
    <text evidence="5">The sequence shown here is derived from an EMBL/GenBank/DDBJ whole genome shotgun (WGS) entry which is preliminary data.</text>
</comment>
<proteinExistence type="inferred from homology"/>
<name>A0ABN2LE24_9MICO</name>
<dbReference type="InterPro" id="IPR036812">
    <property type="entry name" value="NAD(P)_OxRdtase_dom_sf"/>
</dbReference>
<dbReference type="Pfam" id="PF00248">
    <property type="entry name" value="Aldo_ket_red"/>
    <property type="match status" value="1"/>
</dbReference>
<evidence type="ECO:0000313" key="5">
    <source>
        <dbReference type="EMBL" id="GAA1785593.1"/>
    </source>
</evidence>
<dbReference type="InterPro" id="IPR018170">
    <property type="entry name" value="Aldo/ket_reductase_CS"/>
</dbReference>
<dbReference type="PRINTS" id="PR00069">
    <property type="entry name" value="ALDKETRDTASE"/>
</dbReference>
<evidence type="ECO:0000256" key="2">
    <source>
        <dbReference type="ARBA" id="ARBA00022857"/>
    </source>
</evidence>
<accession>A0ABN2LE24</accession>